<proteinExistence type="predicted"/>
<dbReference type="AlphaFoldDB" id="A0A7S4D4K3"/>
<feature type="signal peptide" evidence="2">
    <location>
        <begin position="1"/>
        <end position="32"/>
    </location>
</feature>
<protein>
    <submittedName>
        <fullName evidence="3">Uncharacterized protein</fullName>
    </submittedName>
</protein>
<reference evidence="3" key="1">
    <citation type="submission" date="2021-01" db="EMBL/GenBank/DDBJ databases">
        <authorList>
            <person name="Corre E."/>
            <person name="Pelletier E."/>
            <person name="Niang G."/>
            <person name="Scheremetjew M."/>
            <person name="Finn R."/>
            <person name="Kale V."/>
            <person name="Holt S."/>
            <person name="Cochrane G."/>
            <person name="Meng A."/>
            <person name="Brown T."/>
            <person name="Cohen L."/>
        </authorList>
    </citation>
    <scope>NUCLEOTIDE SEQUENCE</scope>
    <source>
        <strain evidence="3">CCMP1594</strain>
    </source>
</reference>
<evidence type="ECO:0000256" key="2">
    <source>
        <dbReference type="SAM" id="SignalP"/>
    </source>
</evidence>
<evidence type="ECO:0000313" key="3">
    <source>
        <dbReference type="EMBL" id="CAE0815073.1"/>
    </source>
</evidence>
<feature type="chain" id="PRO_5031488369" evidence="2">
    <location>
        <begin position="33"/>
        <end position="103"/>
    </location>
</feature>
<name>A0A7S4D4K3_9EUGL</name>
<accession>A0A7S4D4K3</accession>
<dbReference type="EMBL" id="HBJA01074765">
    <property type="protein sequence ID" value="CAE0815073.1"/>
    <property type="molecule type" value="Transcribed_RNA"/>
</dbReference>
<keyword evidence="2" id="KW-0732">Signal</keyword>
<gene>
    <name evidence="3" type="ORF">EGYM00163_LOCUS26230</name>
</gene>
<feature type="region of interest" description="Disordered" evidence="1">
    <location>
        <begin position="47"/>
        <end position="82"/>
    </location>
</feature>
<sequence>MGRLAWGVTHLQMVSLPLGSSWSLSMAPKAKARPLLPVHASPFAGPHAVNSVQGRKPKGGGAALGRDGGCKEEEWQGPGRPENRQQILGACGYGGPMCGLFVD</sequence>
<organism evidence="3">
    <name type="scientific">Eutreptiella gymnastica</name>
    <dbReference type="NCBI Taxonomy" id="73025"/>
    <lineage>
        <taxon>Eukaryota</taxon>
        <taxon>Discoba</taxon>
        <taxon>Euglenozoa</taxon>
        <taxon>Euglenida</taxon>
        <taxon>Spirocuta</taxon>
        <taxon>Euglenophyceae</taxon>
        <taxon>Eutreptiales</taxon>
        <taxon>Eutreptiaceae</taxon>
        <taxon>Eutreptiella</taxon>
    </lineage>
</organism>
<evidence type="ECO:0000256" key="1">
    <source>
        <dbReference type="SAM" id="MobiDB-lite"/>
    </source>
</evidence>